<dbReference type="SMR" id="A0A0H5BKG3"/>
<dbReference type="EMBL" id="AB996602">
    <property type="protein sequence ID" value="BAS01735.1"/>
    <property type="molecule type" value="Genomic_DNA"/>
</dbReference>
<protein>
    <submittedName>
        <fullName evidence="1">Ribosomal protein L14a</fullName>
    </submittedName>
</protein>
<geneLocation type="nucleomorph" evidence="1"/>
<organism evidence="1">
    <name type="scientific">Amorphochlora amoebiformis</name>
    <dbReference type="NCBI Taxonomy" id="1561963"/>
    <lineage>
        <taxon>Eukaryota</taxon>
        <taxon>Sar</taxon>
        <taxon>Rhizaria</taxon>
        <taxon>Cercozoa</taxon>
        <taxon>Chlorarachniophyceae</taxon>
        <taxon>Amorphochlora</taxon>
    </lineage>
</organism>
<sequence length="101" mass="11728">MKDLKYISIGSIVLIKDKKHYGKLGIIAGFKDFKRYHIITSNNKNIILKNDRIKITGYLIDLPIGFPNRSAVMILMRKILLDKIITNPAIYSKYFLNKRCI</sequence>
<keyword evidence="1" id="KW-0542">Nucleomorph</keyword>
<accession>A0A0H5BKG3</accession>
<dbReference type="GO" id="GO:0005840">
    <property type="term" value="C:ribosome"/>
    <property type="evidence" value="ECO:0007669"/>
    <property type="project" value="UniProtKB-KW"/>
</dbReference>
<keyword evidence="1" id="KW-0689">Ribosomal protein</keyword>
<reference evidence="1" key="1">
    <citation type="journal article" date="2015" name="Genome Biol. Evol.">
        <title>Nucleomorph Genome Sequences of Two Chlorarachniophytes, Amorphochlora amoebiformis and Lotharella vacuolata.</title>
        <authorList>
            <person name="Suzuki S."/>
            <person name="Shirato S."/>
            <person name="Hirakawa Y."/>
            <person name="Ishida K."/>
        </authorList>
    </citation>
    <scope>NUCLEOTIDE SEQUENCE</scope>
    <source>
        <strain evidence="1">CCMP2058</strain>
    </source>
</reference>
<proteinExistence type="predicted"/>
<gene>
    <name evidence="1" type="primary">rpl14A</name>
</gene>
<keyword evidence="1" id="KW-0687">Ribonucleoprotein</keyword>
<dbReference type="AlphaFoldDB" id="A0A0H5BKG3"/>
<evidence type="ECO:0000313" key="1">
    <source>
        <dbReference type="EMBL" id="BAS01735.1"/>
    </source>
</evidence>
<name>A0A0H5BKG3_9EUKA</name>